<proteinExistence type="predicted"/>
<reference evidence="1" key="1">
    <citation type="submission" date="2022-10" db="EMBL/GenBank/DDBJ databases">
        <authorList>
            <person name="Yu W.X."/>
        </authorList>
    </citation>
    <scope>NUCLEOTIDE SEQUENCE</scope>
    <source>
        <strain evidence="1">D04</strain>
    </source>
</reference>
<name>A0AAE3MHL5_9BACT</name>
<dbReference type="PROSITE" id="PS51257">
    <property type="entry name" value="PROKAR_LIPOPROTEIN"/>
    <property type="match status" value="1"/>
</dbReference>
<organism evidence="1 2">
    <name type="scientific">Plebeiibacterium marinum</name>
    <dbReference type="NCBI Taxonomy" id="2992111"/>
    <lineage>
        <taxon>Bacteria</taxon>
        <taxon>Pseudomonadati</taxon>
        <taxon>Bacteroidota</taxon>
        <taxon>Bacteroidia</taxon>
        <taxon>Marinilabiliales</taxon>
        <taxon>Marinilabiliaceae</taxon>
        <taxon>Plebeiibacterium</taxon>
    </lineage>
</organism>
<dbReference type="RefSeq" id="WP_301202185.1">
    <property type="nucleotide sequence ID" value="NZ_JAPDPI010000057.1"/>
</dbReference>
<dbReference type="Proteomes" id="UP001207408">
    <property type="component" value="Unassembled WGS sequence"/>
</dbReference>
<protein>
    <submittedName>
        <fullName evidence="1">Uncharacterized protein</fullName>
    </submittedName>
</protein>
<keyword evidence="2" id="KW-1185">Reference proteome</keyword>
<evidence type="ECO:0000313" key="2">
    <source>
        <dbReference type="Proteomes" id="UP001207408"/>
    </source>
</evidence>
<evidence type="ECO:0000313" key="1">
    <source>
        <dbReference type="EMBL" id="MCW3807734.1"/>
    </source>
</evidence>
<gene>
    <name evidence="1" type="ORF">OM074_19050</name>
</gene>
<sequence>MCCFKKILLTSIVVLGCFTGYGQMDRTARYSYADWSGETEGNLSFRFEGLSFFQNDEYNDDFIEGYTLIGYSVQPSVLYNLTPKLRLKAGVHLLQYHGVSDFSELIPVYSAHLKLFKNLDLIMGALKGDVQHRMIEPVFNPENQYTRPVEQGIQFLFKGKNVWVDTWLDWDQFIFSDDTIPERFTYGLSTEFDLLKTTSGFKLSLPFQFIARHTGGQIGHYSERQKTLTNSVFGLRLARDFKGGIVKGIDLDVYSLFYNDISDDIVYYYSNGNALYYTLKVDYGHGELMLGYWDADKFMAPKGSALFHSLTSLDYIFYRKSRQMFNTKFSYQKKIAKYADLSLMFESYYDLNISKMEYSYGVHLLVTPSYFIRNFKPSGSQK</sequence>
<accession>A0AAE3MHL5</accession>
<dbReference type="EMBL" id="JAPDPI010000057">
    <property type="protein sequence ID" value="MCW3807734.1"/>
    <property type="molecule type" value="Genomic_DNA"/>
</dbReference>
<dbReference type="AlphaFoldDB" id="A0AAE3MHL5"/>
<comment type="caution">
    <text evidence="1">The sequence shown here is derived from an EMBL/GenBank/DDBJ whole genome shotgun (WGS) entry which is preliminary data.</text>
</comment>